<evidence type="ECO:0000256" key="5">
    <source>
        <dbReference type="PIRSR" id="PIRSR622684-1"/>
    </source>
</evidence>
<dbReference type="CDD" id="cd04046">
    <property type="entry name" value="C2_Calpain"/>
    <property type="match status" value="1"/>
</dbReference>
<dbReference type="SUPFAM" id="SSF49562">
    <property type="entry name" value="C2 domain (Calcium/lipid-binding domain, CaLB)"/>
    <property type="match status" value="1"/>
</dbReference>
<evidence type="ECO:0000259" key="8">
    <source>
        <dbReference type="PROSITE" id="PS50203"/>
    </source>
</evidence>
<dbReference type="SUPFAM" id="SSF49758">
    <property type="entry name" value="Calpain large subunit, middle domain (domain III)"/>
    <property type="match status" value="1"/>
</dbReference>
<evidence type="ECO:0000256" key="1">
    <source>
        <dbReference type="ARBA" id="ARBA00007623"/>
    </source>
</evidence>
<dbReference type="SMART" id="SM00230">
    <property type="entry name" value="CysPc"/>
    <property type="match status" value="1"/>
</dbReference>
<dbReference type="InterPro" id="IPR022682">
    <property type="entry name" value="Calpain_domain_III"/>
</dbReference>
<name>A0A9D3MTP0_ANGAN</name>
<protein>
    <recommendedName>
        <fullName evidence="11">Calpain-5</fullName>
    </recommendedName>
</protein>
<evidence type="ECO:0000313" key="9">
    <source>
        <dbReference type="EMBL" id="KAG5853150.1"/>
    </source>
</evidence>
<feature type="domain" description="Calpain catalytic" evidence="8">
    <location>
        <begin position="26"/>
        <end position="342"/>
    </location>
</feature>
<dbReference type="FunFam" id="3.90.70.10:FF:000114">
    <property type="entry name" value="Calpain a"/>
    <property type="match status" value="1"/>
</dbReference>
<dbReference type="Pfam" id="PF00168">
    <property type="entry name" value="C2"/>
    <property type="match status" value="1"/>
</dbReference>
<dbReference type="InterPro" id="IPR033884">
    <property type="entry name" value="C2_Calpain"/>
</dbReference>
<dbReference type="InterPro" id="IPR000169">
    <property type="entry name" value="Pept_cys_AS"/>
</dbReference>
<dbReference type="CDD" id="cd00044">
    <property type="entry name" value="CysPc"/>
    <property type="match status" value="1"/>
</dbReference>
<proteinExistence type="inferred from homology"/>
<dbReference type="PROSITE" id="PS50203">
    <property type="entry name" value="CALPAIN_CAT"/>
    <property type="match status" value="1"/>
</dbReference>
<dbReference type="InterPro" id="IPR036213">
    <property type="entry name" value="Calpain_III_sf"/>
</dbReference>
<feature type="active site" evidence="5 6">
    <location>
        <position position="251"/>
    </location>
</feature>
<dbReference type="Gene3D" id="2.60.40.150">
    <property type="entry name" value="C2 domain"/>
    <property type="match status" value="1"/>
</dbReference>
<reference evidence="9" key="1">
    <citation type="submission" date="2021-01" db="EMBL/GenBank/DDBJ databases">
        <title>A chromosome-scale assembly of European eel, Anguilla anguilla.</title>
        <authorList>
            <person name="Henkel C."/>
            <person name="Jong-Raadsen S.A."/>
            <person name="Dufour S."/>
            <person name="Weltzien F.-A."/>
            <person name="Palstra A.P."/>
            <person name="Pelster B."/>
            <person name="Spaink H.P."/>
            <person name="Van Den Thillart G.E."/>
            <person name="Jansen H."/>
            <person name="Zahm M."/>
            <person name="Klopp C."/>
            <person name="Cedric C."/>
            <person name="Louis A."/>
            <person name="Berthelot C."/>
            <person name="Parey E."/>
            <person name="Roest Crollius H."/>
            <person name="Montfort J."/>
            <person name="Robinson-Rechavi M."/>
            <person name="Bucao C."/>
            <person name="Bouchez O."/>
            <person name="Gislard M."/>
            <person name="Lluch J."/>
            <person name="Milhes M."/>
            <person name="Lampietro C."/>
            <person name="Lopez Roques C."/>
            <person name="Donnadieu C."/>
            <person name="Braasch I."/>
            <person name="Desvignes T."/>
            <person name="Postlethwait J."/>
            <person name="Bobe J."/>
            <person name="Guiguen Y."/>
            <person name="Dirks R."/>
        </authorList>
    </citation>
    <scope>NUCLEOTIDE SEQUENCE</scope>
    <source>
        <strain evidence="9">Tag_6206</strain>
        <tissue evidence="9">Liver</tissue>
    </source>
</reference>
<dbReference type="InterPro" id="IPR022683">
    <property type="entry name" value="Calpain_III"/>
</dbReference>
<dbReference type="PANTHER" id="PTHR10183">
    <property type="entry name" value="CALPAIN"/>
    <property type="match status" value="1"/>
</dbReference>
<dbReference type="GO" id="GO:0005737">
    <property type="term" value="C:cytoplasm"/>
    <property type="evidence" value="ECO:0007669"/>
    <property type="project" value="TreeGrafter"/>
</dbReference>
<feature type="domain" description="C2" evidence="7">
    <location>
        <begin position="471"/>
        <end position="586"/>
    </location>
</feature>
<dbReference type="Gene3D" id="2.60.120.380">
    <property type="match status" value="1"/>
</dbReference>
<dbReference type="FunFam" id="2.60.40.150:FF:000173">
    <property type="entry name" value="Calpain 5b"/>
    <property type="match status" value="1"/>
</dbReference>
<keyword evidence="4 6" id="KW-0788">Thiol protease</keyword>
<feature type="active site" evidence="5 6">
    <location>
        <position position="81"/>
    </location>
</feature>
<dbReference type="InterPro" id="IPR035892">
    <property type="entry name" value="C2_domain_sf"/>
</dbReference>
<evidence type="ECO:0000313" key="10">
    <source>
        <dbReference type="Proteomes" id="UP001044222"/>
    </source>
</evidence>
<dbReference type="Proteomes" id="UP001044222">
    <property type="component" value="Unassembled WGS sequence"/>
</dbReference>
<feature type="active site" evidence="5 6">
    <location>
        <position position="283"/>
    </location>
</feature>
<evidence type="ECO:0000256" key="2">
    <source>
        <dbReference type="ARBA" id="ARBA00022670"/>
    </source>
</evidence>
<dbReference type="PRINTS" id="PR00704">
    <property type="entry name" value="CALPAIN"/>
</dbReference>
<keyword evidence="3 6" id="KW-0378">Hydrolase</keyword>
<dbReference type="PANTHER" id="PTHR10183:SF381">
    <property type="entry name" value="CALPAIN-6"/>
    <property type="match status" value="1"/>
</dbReference>
<accession>A0A9D3MTP0</accession>
<dbReference type="AlphaFoldDB" id="A0A9D3MTP0"/>
<dbReference type="InterPro" id="IPR022684">
    <property type="entry name" value="Calpain_cysteine_protease"/>
</dbReference>
<dbReference type="Gene3D" id="3.90.70.10">
    <property type="entry name" value="Cysteine proteinases"/>
    <property type="match status" value="1"/>
</dbReference>
<keyword evidence="2 6" id="KW-0645">Protease</keyword>
<dbReference type="SMART" id="SM00239">
    <property type="entry name" value="C2"/>
    <property type="match status" value="1"/>
</dbReference>
<dbReference type="PROSITE" id="PS50004">
    <property type="entry name" value="C2"/>
    <property type="match status" value="1"/>
</dbReference>
<dbReference type="Pfam" id="PF01067">
    <property type="entry name" value="Calpain_III"/>
    <property type="match status" value="1"/>
</dbReference>
<comment type="caution">
    <text evidence="9">The sequence shown here is derived from an EMBL/GenBank/DDBJ whole genome shotgun (WGS) entry which is preliminary data.</text>
</comment>
<sequence>MFRSFTPHKNQRYYDLKQECRLEKKLFEDPEFPATDKSLFYQKSPPGHVEWKRPKEICDDPHLIVEGISAHDLNQGTLGNCWFVAACSCLALKSELWNKVIPDWKEQEWDPNHPESYAGIFHFRFWLFGEWVDVVVDDRLPTINGKLIYCHSNVYNEFWTALLEKAYAKLSMCYESLDGGNTADAMVDFTGGVAESIDMEEGKYATSIAARMKLIEDLLNVFERGGIISCAIKVKQSDREIHMANGLVRGHAYSVTSLRKVRLGHGLLGLLNSEKIFLIRMRNPWGKTEWKGTWSDSSEEWERVGSTERTALGLTVKNDGEFWMAVDDWCKIFTDVDVCRLINTSLLSIQKTWHEAVFFSSWTKHAEPLHNRSGASAAPAEPTDRSGQGKNLYIGFSIFKVELNRNYRMHELITQRVEATSAYTNTRTVFMRRLLSKGRYIIVPSTFAPEDLGDFMLRVFTDVNSSCRELTQDKPKVSCWSLCLGYPQVVTQIYVHEANGLQSQDSDGGANPYVIVYCEGSSVQSTVQSNTLDPLFDLRAIFYRTKPRKPITVQVWSSCTMQDQFLGQVVLPASQKDLAEPQKLQLHKRGQQTTEQMPGTVTLKVVTSSQLTAM</sequence>
<organism evidence="9 10">
    <name type="scientific">Anguilla anguilla</name>
    <name type="common">European freshwater eel</name>
    <name type="synonym">Muraena anguilla</name>
    <dbReference type="NCBI Taxonomy" id="7936"/>
    <lineage>
        <taxon>Eukaryota</taxon>
        <taxon>Metazoa</taxon>
        <taxon>Chordata</taxon>
        <taxon>Craniata</taxon>
        <taxon>Vertebrata</taxon>
        <taxon>Euteleostomi</taxon>
        <taxon>Actinopterygii</taxon>
        <taxon>Neopterygii</taxon>
        <taxon>Teleostei</taxon>
        <taxon>Anguilliformes</taxon>
        <taxon>Anguillidae</taxon>
        <taxon>Anguilla</taxon>
    </lineage>
</organism>
<dbReference type="PROSITE" id="PS00139">
    <property type="entry name" value="THIOL_PROTEASE_CYS"/>
    <property type="match status" value="1"/>
</dbReference>
<evidence type="ECO:0000259" key="7">
    <source>
        <dbReference type="PROSITE" id="PS50004"/>
    </source>
</evidence>
<dbReference type="InterPro" id="IPR000008">
    <property type="entry name" value="C2_dom"/>
</dbReference>
<dbReference type="GO" id="GO:0004198">
    <property type="term" value="F:calcium-dependent cysteine-type endopeptidase activity"/>
    <property type="evidence" value="ECO:0007669"/>
    <property type="project" value="InterPro"/>
</dbReference>
<evidence type="ECO:0000256" key="6">
    <source>
        <dbReference type="PROSITE-ProRule" id="PRU00239"/>
    </source>
</evidence>
<dbReference type="Pfam" id="PF00648">
    <property type="entry name" value="Peptidase_C2"/>
    <property type="match status" value="1"/>
</dbReference>
<dbReference type="InterPro" id="IPR038765">
    <property type="entry name" value="Papain-like_cys_pep_sf"/>
</dbReference>
<evidence type="ECO:0008006" key="11">
    <source>
        <dbReference type="Google" id="ProtNLM"/>
    </source>
</evidence>
<dbReference type="SUPFAM" id="SSF54001">
    <property type="entry name" value="Cysteine proteinases"/>
    <property type="match status" value="1"/>
</dbReference>
<keyword evidence="10" id="KW-1185">Reference proteome</keyword>
<dbReference type="EMBL" id="JAFIRN010000003">
    <property type="protein sequence ID" value="KAG5853150.1"/>
    <property type="molecule type" value="Genomic_DNA"/>
</dbReference>
<dbReference type="InterPro" id="IPR001300">
    <property type="entry name" value="Peptidase_C2_calpain_cat"/>
</dbReference>
<evidence type="ECO:0000256" key="3">
    <source>
        <dbReference type="ARBA" id="ARBA00022801"/>
    </source>
</evidence>
<dbReference type="SMART" id="SM00720">
    <property type="entry name" value="calpain_III"/>
    <property type="match status" value="1"/>
</dbReference>
<gene>
    <name evidence="9" type="ORF">ANANG_G00070020</name>
</gene>
<comment type="similarity">
    <text evidence="1">Belongs to the peptidase C2 family.</text>
</comment>
<evidence type="ECO:0000256" key="4">
    <source>
        <dbReference type="ARBA" id="ARBA00022807"/>
    </source>
</evidence>
<dbReference type="GO" id="GO:0006508">
    <property type="term" value="P:proteolysis"/>
    <property type="evidence" value="ECO:0007669"/>
    <property type="project" value="UniProtKB-KW"/>
</dbReference>